<evidence type="ECO:0000313" key="2">
    <source>
        <dbReference type="Proteomes" id="UP001145114"/>
    </source>
</evidence>
<dbReference type="Proteomes" id="UP001145114">
    <property type="component" value="Unassembled WGS sequence"/>
</dbReference>
<proteinExistence type="predicted"/>
<gene>
    <name evidence="1" type="ORF">EV182_006520</name>
</gene>
<name>A0ACC1HBY3_9FUNG</name>
<organism evidence="1 2">
    <name type="scientific">Spiromyces aspiralis</name>
    <dbReference type="NCBI Taxonomy" id="68401"/>
    <lineage>
        <taxon>Eukaryota</taxon>
        <taxon>Fungi</taxon>
        <taxon>Fungi incertae sedis</taxon>
        <taxon>Zoopagomycota</taxon>
        <taxon>Kickxellomycotina</taxon>
        <taxon>Kickxellomycetes</taxon>
        <taxon>Kickxellales</taxon>
        <taxon>Kickxellaceae</taxon>
        <taxon>Spiromyces</taxon>
    </lineage>
</organism>
<feature type="non-terminal residue" evidence="1">
    <location>
        <position position="231"/>
    </location>
</feature>
<dbReference type="EMBL" id="JAMZIH010007856">
    <property type="protein sequence ID" value="KAJ1672777.1"/>
    <property type="molecule type" value="Genomic_DNA"/>
</dbReference>
<reference evidence="1" key="1">
    <citation type="submission" date="2022-06" db="EMBL/GenBank/DDBJ databases">
        <title>Phylogenomic reconstructions and comparative analyses of Kickxellomycotina fungi.</title>
        <authorList>
            <person name="Reynolds N.K."/>
            <person name="Stajich J.E."/>
            <person name="Barry K."/>
            <person name="Grigoriev I.V."/>
            <person name="Crous P."/>
            <person name="Smith M.E."/>
        </authorList>
    </citation>
    <scope>NUCLEOTIDE SEQUENCE</scope>
    <source>
        <strain evidence="1">RSA 2271</strain>
    </source>
</reference>
<evidence type="ECO:0000313" key="1">
    <source>
        <dbReference type="EMBL" id="KAJ1672777.1"/>
    </source>
</evidence>
<protein>
    <submittedName>
        <fullName evidence="1">Uncharacterized protein</fullName>
    </submittedName>
</protein>
<keyword evidence="2" id="KW-1185">Reference proteome</keyword>
<accession>A0ACC1HBY3</accession>
<sequence>MAAPGITNNGLGSQENLSTTSLLSLCSVCHSYGCRGLCGFGRGHRRNGGLDDPPPYSLQHSPLPITPKPVYNFGDRNNNSSSSSNINNNDDDSEPLPFALPTITRPWNERDVWYHLLNSTLSSNVFNQEKDRLQRDLGDNDAITRSSEEAATSSVDSMRQRNFYHKIHKSIWFKARAFLNHTSVIEETHSINVFRAVYVQSALKEVEDFKLEEDVLRHPDAVEVALKKVQE</sequence>
<comment type="caution">
    <text evidence="1">The sequence shown here is derived from an EMBL/GenBank/DDBJ whole genome shotgun (WGS) entry which is preliminary data.</text>
</comment>